<keyword evidence="2" id="KW-1185">Reference proteome</keyword>
<reference evidence="1 2" key="1">
    <citation type="journal article" date="2014" name="Int. J. Syst. Evol. Microbiol.">
        <title>Lysinibacillus halotolerans sp. nov., isolated from saline-alkaline soil.</title>
        <authorList>
            <person name="Kong D."/>
            <person name="Wang Y."/>
            <person name="Zhao B."/>
            <person name="Li Y."/>
            <person name="Song J."/>
            <person name="Zhai Y."/>
            <person name="Zhang C."/>
            <person name="Wang H."/>
            <person name="Chen X."/>
            <person name="Zhao B."/>
            <person name="Ruan Z."/>
        </authorList>
    </citation>
    <scope>NUCLEOTIDE SEQUENCE [LARGE SCALE GENOMIC DNA]</scope>
    <source>
        <strain evidence="1 2">MCCC 1A12703</strain>
    </source>
</reference>
<sequence length="72" mass="8590">MHSNGKIEIDLNFKADKIEENVIHKKAYDIIKESSLLSLDNMRQIVVEDNYIKECIKVVDKVLREIYYKIYE</sequence>
<evidence type="ECO:0000313" key="1">
    <source>
        <dbReference type="EMBL" id="RNC97354.1"/>
    </source>
</evidence>
<accession>A0A3M8H552</accession>
<dbReference type="EMBL" id="RHLQ01000052">
    <property type="protein sequence ID" value="RNC97354.1"/>
    <property type="molecule type" value="Genomic_DNA"/>
</dbReference>
<proteinExistence type="predicted"/>
<dbReference type="AlphaFoldDB" id="A0A3M8H552"/>
<name>A0A3M8H552_9BACI</name>
<organism evidence="1 2">
    <name type="scientific">Lysinibacillus halotolerans</name>
    <dbReference type="NCBI Taxonomy" id="1368476"/>
    <lineage>
        <taxon>Bacteria</taxon>
        <taxon>Bacillati</taxon>
        <taxon>Bacillota</taxon>
        <taxon>Bacilli</taxon>
        <taxon>Bacillales</taxon>
        <taxon>Bacillaceae</taxon>
        <taxon>Lysinibacillus</taxon>
    </lineage>
</organism>
<dbReference type="Proteomes" id="UP000279909">
    <property type="component" value="Unassembled WGS sequence"/>
</dbReference>
<gene>
    <name evidence="1" type="ORF">EC501_15695</name>
</gene>
<evidence type="ECO:0000313" key="2">
    <source>
        <dbReference type="Proteomes" id="UP000279909"/>
    </source>
</evidence>
<comment type="caution">
    <text evidence="1">The sequence shown here is derived from an EMBL/GenBank/DDBJ whole genome shotgun (WGS) entry which is preliminary data.</text>
</comment>
<protein>
    <submittedName>
        <fullName evidence="1">Uncharacterized protein</fullName>
    </submittedName>
</protein>